<dbReference type="AlphaFoldDB" id="A0A6A7BK53"/>
<sequence>MSPYQQIFSTNAVLSVWRNLRNTKDKNDFFLALQYHHDDAQGTSSKKYGKIGVVESTQEVTDGRAIDTGGKSIGFVVPWRSMQAQRRELREKEKELAEALVIRHLAAGLSRQMSRIELQMADNAPFANGKNLHTGSEIAKKFLPAIQTLFEQRPIPQRMIFELLMELKDLVYMGMAGCSKEVLGWELDNRDMHAFEEMDDAIVRAITPIIPSLDDRKPSQLQEIETGHKRLLKRRPSNLTSNSLTAQRQPVSFLLASHSELLFALESLETTATALTQIPLPIPDMYAHAIITMRRLAPRQPLTAYTLDKKNRSQHCAEYARCMKWAGNSWRQSGGCRKGCVDEEEDLDALPSWHRKSRWFDEGVGTCMVGGGRVV</sequence>
<keyword evidence="2" id="KW-1185">Reference proteome</keyword>
<organism evidence="1 2">
    <name type="scientific">Plenodomus tracheiphilus IPT5</name>
    <dbReference type="NCBI Taxonomy" id="1408161"/>
    <lineage>
        <taxon>Eukaryota</taxon>
        <taxon>Fungi</taxon>
        <taxon>Dikarya</taxon>
        <taxon>Ascomycota</taxon>
        <taxon>Pezizomycotina</taxon>
        <taxon>Dothideomycetes</taxon>
        <taxon>Pleosporomycetidae</taxon>
        <taxon>Pleosporales</taxon>
        <taxon>Pleosporineae</taxon>
        <taxon>Leptosphaeriaceae</taxon>
        <taxon>Plenodomus</taxon>
    </lineage>
</organism>
<dbReference type="Proteomes" id="UP000799423">
    <property type="component" value="Unassembled WGS sequence"/>
</dbReference>
<dbReference type="OrthoDB" id="3886371at2759"/>
<reference evidence="1" key="1">
    <citation type="submission" date="2020-01" db="EMBL/GenBank/DDBJ databases">
        <authorList>
            <consortium name="DOE Joint Genome Institute"/>
            <person name="Haridas S."/>
            <person name="Albert R."/>
            <person name="Binder M."/>
            <person name="Bloem J."/>
            <person name="Labutti K."/>
            <person name="Salamov A."/>
            <person name="Andreopoulos B."/>
            <person name="Baker S.E."/>
            <person name="Barry K."/>
            <person name="Bills G."/>
            <person name="Bluhm B.H."/>
            <person name="Cannon C."/>
            <person name="Castanera R."/>
            <person name="Culley D.E."/>
            <person name="Daum C."/>
            <person name="Ezra D."/>
            <person name="Gonzalez J.B."/>
            <person name="Henrissat B."/>
            <person name="Kuo A."/>
            <person name="Liang C."/>
            <person name="Lipzen A."/>
            <person name="Lutzoni F."/>
            <person name="Magnuson J."/>
            <person name="Mondo S."/>
            <person name="Nolan M."/>
            <person name="Ohm R."/>
            <person name="Pangilinan J."/>
            <person name="Park H.-J."/>
            <person name="Ramirez L."/>
            <person name="Alfaro M."/>
            <person name="Sun H."/>
            <person name="Tritt A."/>
            <person name="Yoshinaga Y."/>
            <person name="Zwiers L.-H."/>
            <person name="Turgeon B.G."/>
            <person name="Goodwin S.B."/>
            <person name="Spatafora J.W."/>
            <person name="Crous P.W."/>
            <person name="Grigoriev I.V."/>
        </authorList>
    </citation>
    <scope>NUCLEOTIDE SEQUENCE</scope>
    <source>
        <strain evidence="1">IPT5</strain>
    </source>
</reference>
<name>A0A6A7BK53_9PLEO</name>
<accession>A0A6A7BK53</accession>
<dbReference type="EMBL" id="MU006291">
    <property type="protein sequence ID" value="KAF2855147.1"/>
    <property type="molecule type" value="Genomic_DNA"/>
</dbReference>
<gene>
    <name evidence="1" type="ORF">T440DRAFT_441069</name>
</gene>
<proteinExistence type="predicted"/>
<evidence type="ECO:0000313" key="2">
    <source>
        <dbReference type="Proteomes" id="UP000799423"/>
    </source>
</evidence>
<protein>
    <submittedName>
        <fullName evidence="1">Uncharacterized protein</fullName>
    </submittedName>
</protein>
<evidence type="ECO:0000313" key="1">
    <source>
        <dbReference type="EMBL" id="KAF2855147.1"/>
    </source>
</evidence>